<dbReference type="EMBL" id="CAJPVJ010004261">
    <property type="protein sequence ID" value="CAG2168438.1"/>
    <property type="molecule type" value="Genomic_DNA"/>
</dbReference>
<dbReference type="PANTHER" id="PTHR22426">
    <property type="entry name" value="ARGININE_SERINE-RICH COILED-COIL PROTEIN 2"/>
    <property type="match status" value="1"/>
</dbReference>
<evidence type="ECO:0000313" key="3">
    <source>
        <dbReference type="EMBL" id="CAD7650668.1"/>
    </source>
</evidence>
<feature type="region of interest" description="Disordered" evidence="1">
    <location>
        <begin position="38"/>
        <end position="80"/>
    </location>
</feature>
<gene>
    <name evidence="3" type="ORF">ONB1V03_LOCUS7928</name>
</gene>
<accession>A0A7R9LZM8</accession>
<dbReference type="Pfam" id="PF15477">
    <property type="entry name" value="SMAP"/>
    <property type="match status" value="1"/>
</dbReference>
<dbReference type="EMBL" id="OC919086">
    <property type="protein sequence ID" value="CAD7650668.1"/>
    <property type="molecule type" value="Genomic_DNA"/>
</dbReference>
<feature type="domain" description="Small acidic protein-like" evidence="2">
    <location>
        <begin position="72"/>
        <end position="144"/>
    </location>
</feature>
<dbReference type="Proteomes" id="UP000728032">
    <property type="component" value="Unassembled WGS sequence"/>
</dbReference>
<name>A0A7R9LZM8_9ACAR</name>
<evidence type="ECO:0000259" key="2">
    <source>
        <dbReference type="Pfam" id="PF15477"/>
    </source>
</evidence>
<dbReference type="AlphaFoldDB" id="A0A7R9LZM8"/>
<protein>
    <recommendedName>
        <fullName evidence="2">Small acidic protein-like domain-containing protein</fullName>
    </recommendedName>
</protein>
<reference evidence="3" key="1">
    <citation type="submission" date="2020-11" db="EMBL/GenBank/DDBJ databases">
        <authorList>
            <person name="Tran Van P."/>
        </authorList>
    </citation>
    <scope>NUCLEOTIDE SEQUENCE</scope>
</reference>
<dbReference type="OrthoDB" id="1928974at2759"/>
<sequence>MKQQIQMRTGIAVPDYYNPGVVNPIRFAEQERKRKLLWSRGDDTNKPQESSSSSVVPSVSSADPSKAKPNQWNGLKFEGEKGTEMTEKFRKLMGIKDKDLSAEEALATKNESAIESQETLFRNLDLQYSIARLSTHTQRGVGLGFGGPQK</sequence>
<proteinExistence type="predicted"/>
<dbReference type="InterPro" id="IPR028124">
    <property type="entry name" value="SMAP_dom"/>
</dbReference>
<feature type="compositionally biased region" description="Low complexity" evidence="1">
    <location>
        <begin position="50"/>
        <end position="69"/>
    </location>
</feature>
<keyword evidence="4" id="KW-1185">Reference proteome</keyword>
<evidence type="ECO:0000256" key="1">
    <source>
        <dbReference type="SAM" id="MobiDB-lite"/>
    </source>
</evidence>
<dbReference type="PANTHER" id="PTHR22426:SF2">
    <property type="entry name" value="ARGININE_SERINE-RICH COILED-COIL PROTEIN 2"/>
    <property type="match status" value="1"/>
</dbReference>
<evidence type="ECO:0000313" key="4">
    <source>
        <dbReference type="Proteomes" id="UP000728032"/>
    </source>
</evidence>
<organism evidence="3">
    <name type="scientific">Oppiella nova</name>
    <dbReference type="NCBI Taxonomy" id="334625"/>
    <lineage>
        <taxon>Eukaryota</taxon>
        <taxon>Metazoa</taxon>
        <taxon>Ecdysozoa</taxon>
        <taxon>Arthropoda</taxon>
        <taxon>Chelicerata</taxon>
        <taxon>Arachnida</taxon>
        <taxon>Acari</taxon>
        <taxon>Acariformes</taxon>
        <taxon>Sarcoptiformes</taxon>
        <taxon>Oribatida</taxon>
        <taxon>Brachypylina</taxon>
        <taxon>Oppioidea</taxon>
        <taxon>Oppiidae</taxon>
        <taxon>Oppiella</taxon>
    </lineage>
</organism>